<accession>A0A2K8K8M0</accession>
<sequence length="103" mass="11375">MSETPPARALSGRPAERAGLPMKTILDAKTIPTGLRRNDAALHCGISPGFFDKLVAEGVLPPPRCLSTKVKIWMRQELDQALMSLPTEHQTELWDNPCDILLE</sequence>
<dbReference type="EMBL" id="CP024899">
    <property type="protein sequence ID" value="ATX65286.1"/>
    <property type="molecule type" value="Genomic_DNA"/>
</dbReference>
<dbReference type="KEGG" id="rbg:BG454_05145"/>
<proteinExistence type="predicted"/>
<evidence type="ECO:0000313" key="1">
    <source>
        <dbReference type="EMBL" id="ATX65286.1"/>
    </source>
</evidence>
<keyword evidence="2" id="KW-1185">Reference proteome</keyword>
<evidence type="ECO:0008006" key="3">
    <source>
        <dbReference type="Google" id="ProtNLM"/>
    </source>
</evidence>
<reference evidence="1 2" key="1">
    <citation type="submission" date="2017-11" db="EMBL/GenBank/DDBJ databases">
        <title>Revised Sequence and Annotation of the Rhodobaca barguzinensis strain alga05 Genome.</title>
        <authorList>
            <person name="Kopejtka K."/>
            <person name="Tomasch J.M."/>
            <person name="Bunk B."/>
            <person name="Koblizek M."/>
        </authorList>
    </citation>
    <scope>NUCLEOTIDE SEQUENCE [LARGE SCALE GENOMIC DNA]</scope>
    <source>
        <strain evidence="2">alga05</strain>
    </source>
</reference>
<dbReference type="AlphaFoldDB" id="A0A2K8K8M0"/>
<evidence type="ECO:0000313" key="2">
    <source>
        <dbReference type="Proteomes" id="UP000228948"/>
    </source>
</evidence>
<protein>
    <recommendedName>
        <fullName evidence="3">AlpA family phage regulatory protein</fullName>
    </recommendedName>
</protein>
<dbReference type="STRING" id="441209.GCA_001870665_03767"/>
<gene>
    <name evidence="1" type="ORF">BG454_05145</name>
</gene>
<organism evidence="1 2">
    <name type="scientific">Roseinatronobacter bogoriensis subsp. barguzinensis</name>
    <dbReference type="NCBI Taxonomy" id="441209"/>
    <lineage>
        <taxon>Bacteria</taxon>
        <taxon>Pseudomonadati</taxon>
        <taxon>Pseudomonadota</taxon>
        <taxon>Alphaproteobacteria</taxon>
        <taxon>Rhodobacterales</taxon>
        <taxon>Paracoccaceae</taxon>
        <taxon>Roseinatronobacter</taxon>
    </lineage>
</organism>
<name>A0A2K8K8M0_9RHOB</name>
<dbReference type="Proteomes" id="UP000228948">
    <property type="component" value="Chromosome"/>
</dbReference>